<dbReference type="CDD" id="cd00009">
    <property type="entry name" value="AAA"/>
    <property type="match status" value="1"/>
</dbReference>
<dbReference type="EMBL" id="BSDR01000001">
    <property type="protein sequence ID" value="GLI33639.1"/>
    <property type="molecule type" value="Genomic_DNA"/>
</dbReference>
<comment type="function">
    <text evidence="7 9">Plays an essential role in the initiation and regulation of chromosomal replication. ATP-DnaA binds to the origin of replication (oriC) to initiate formation of the DNA replication initiation complex once per cell cycle. Binds the DnaA box (a 9 base pair repeat at the origin) and separates the double-stranded (ds)DNA. Forms a right-handed helical filament on oriC DNA; dsDNA binds to the exterior of the filament while single-stranded (ss)DNA is stabiized in the filament's interior. The ATP-DnaA-oriC complex binds and stabilizes one strand of the AT-rich DNA unwinding element (DUE), permitting loading of DNA polymerase. After initiation quickly degrades to an ADP-DnaA complex that is not apt for DNA replication. Binds acidic phospholipids.</text>
</comment>
<evidence type="ECO:0000256" key="5">
    <source>
        <dbReference type="ARBA" id="ARBA00023121"/>
    </source>
</evidence>
<comment type="similarity">
    <text evidence="7 10">Belongs to the DnaA family.</text>
</comment>
<protein>
    <recommendedName>
        <fullName evidence="7 8">Chromosomal replication initiator protein DnaA</fullName>
    </recommendedName>
</protein>
<dbReference type="InterPro" id="IPR001957">
    <property type="entry name" value="Chromosome_initiator_DnaA"/>
</dbReference>
<dbReference type="PRINTS" id="PR00051">
    <property type="entry name" value="DNAA"/>
</dbReference>
<keyword evidence="6 7" id="KW-0238">DNA-binding</keyword>
<evidence type="ECO:0000256" key="1">
    <source>
        <dbReference type="ARBA" id="ARBA00022490"/>
    </source>
</evidence>
<keyword evidence="3 7" id="KW-0547">Nucleotide-binding</keyword>
<feature type="region of interest" description="Domain I, interacts with DnaA modulators" evidence="7">
    <location>
        <begin position="1"/>
        <end position="92"/>
    </location>
</feature>
<feature type="binding site" evidence="7">
    <location>
        <position position="157"/>
    </location>
    <ligand>
        <name>ATP</name>
        <dbReference type="ChEBI" id="CHEBI:30616"/>
    </ligand>
</feature>
<dbReference type="Pfam" id="PF11638">
    <property type="entry name" value="DnaA_N"/>
    <property type="match status" value="1"/>
</dbReference>
<dbReference type="InterPro" id="IPR024633">
    <property type="entry name" value="DnaA_N_dom"/>
</dbReference>
<keyword evidence="1 7" id="KW-0963">Cytoplasm</keyword>
<dbReference type="Gene3D" id="1.10.8.60">
    <property type="match status" value="1"/>
</dbReference>
<dbReference type="SUPFAM" id="SSF52540">
    <property type="entry name" value="P-loop containing nucleoside triphosphate hydrolases"/>
    <property type="match status" value="1"/>
</dbReference>
<dbReference type="GO" id="GO:0005524">
    <property type="term" value="F:ATP binding"/>
    <property type="evidence" value="ECO:0007669"/>
    <property type="project" value="UniProtKB-UniRule"/>
</dbReference>
<dbReference type="Pfam" id="PF08299">
    <property type="entry name" value="Bac_DnaA_C"/>
    <property type="match status" value="1"/>
</dbReference>
<dbReference type="GO" id="GO:0006275">
    <property type="term" value="P:regulation of DNA replication"/>
    <property type="evidence" value="ECO:0007669"/>
    <property type="project" value="UniProtKB-UniRule"/>
</dbReference>
<evidence type="ECO:0000256" key="8">
    <source>
        <dbReference type="NCBIfam" id="TIGR00362"/>
    </source>
</evidence>
<evidence type="ECO:0000256" key="10">
    <source>
        <dbReference type="RuleBase" id="RU004227"/>
    </source>
</evidence>
<feature type="domain" description="Chromosomal replication initiator DnaA C-terminal" evidence="11">
    <location>
        <begin position="354"/>
        <end position="422"/>
    </location>
</feature>
<organism evidence="12 13">
    <name type="scientific">Desulforhabdus amnigena</name>
    <dbReference type="NCBI Taxonomy" id="40218"/>
    <lineage>
        <taxon>Bacteria</taxon>
        <taxon>Pseudomonadati</taxon>
        <taxon>Thermodesulfobacteriota</taxon>
        <taxon>Syntrophobacteria</taxon>
        <taxon>Syntrophobacterales</taxon>
        <taxon>Syntrophobacteraceae</taxon>
        <taxon>Desulforhabdus</taxon>
    </lineage>
</organism>
<evidence type="ECO:0000313" key="12">
    <source>
        <dbReference type="EMBL" id="GLI33639.1"/>
    </source>
</evidence>
<dbReference type="PROSITE" id="PS01008">
    <property type="entry name" value="DNAA"/>
    <property type="match status" value="1"/>
</dbReference>
<name>A0A9W6D298_9BACT</name>
<comment type="caution">
    <text evidence="7">Lacks conserved residue(s) required for the propagation of feature annotation.</text>
</comment>
<dbReference type="SUPFAM" id="SSF48295">
    <property type="entry name" value="TrpR-like"/>
    <property type="match status" value="1"/>
</dbReference>
<dbReference type="InterPro" id="IPR013317">
    <property type="entry name" value="DnaA_dom"/>
</dbReference>
<dbReference type="SMART" id="SM00760">
    <property type="entry name" value="Bac_DnaA_C"/>
    <property type="match status" value="1"/>
</dbReference>
<dbReference type="InterPro" id="IPR013159">
    <property type="entry name" value="DnaA_C"/>
</dbReference>
<dbReference type="InterPro" id="IPR027417">
    <property type="entry name" value="P-loop_NTPase"/>
</dbReference>
<evidence type="ECO:0000256" key="9">
    <source>
        <dbReference type="RuleBase" id="RU000577"/>
    </source>
</evidence>
<dbReference type="RefSeq" id="WP_281792753.1">
    <property type="nucleotide sequence ID" value="NZ_BSDR01000001.1"/>
</dbReference>
<dbReference type="InterPro" id="IPR018312">
    <property type="entry name" value="Chromosome_initiator_DnaA_CS"/>
</dbReference>
<dbReference type="CDD" id="cd06571">
    <property type="entry name" value="Bac_DnaA_C"/>
    <property type="match status" value="1"/>
</dbReference>
<dbReference type="Gene3D" id="3.40.50.300">
    <property type="entry name" value="P-loop containing nucleotide triphosphate hydrolases"/>
    <property type="match status" value="1"/>
</dbReference>
<keyword evidence="2 7" id="KW-0235">DNA replication</keyword>
<dbReference type="Gene3D" id="3.30.300.180">
    <property type="match status" value="1"/>
</dbReference>
<feature type="binding site" evidence="7">
    <location>
        <position position="158"/>
    </location>
    <ligand>
        <name>ATP</name>
        <dbReference type="ChEBI" id="CHEBI:30616"/>
    </ligand>
</feature>
<evidence type="ECO:0000256" key="7">
    <source>
        <dbReference type="HAMAP-Rule" id="MF_00377"/>
    </source>
</evidence>
<evidence type="ECO:0000313" key="13">
    <source>
        <dbReference type="Proteomes" id="UP001144372"/>
    </source>
</evidence>
<keyword evidence="13" id="KW-1185">Reference proteome</keyword>
<feature type="binding site" evidence="7">
    <location>
        <position position="156"/>
    </location>
    <ligand>
        <name>ATP</name>
        <dbReference type="ChEBI" id="CHEBI:30616"/>
    </ligand>
</feature>
<dbReference type="Pfam" id="PF00308">
    <property type="entry name" value="Bac_DnaA"/>
    <property type="match status" value="1"/>
</dbReference>
<dbReference type="GO" id="GO:0005886">
    <property type="term" value="C:plasma membrane"/>
    <property type="evidence" value="ECO:0007669"/>
    <property type="project" value="TreeGrafter"/>
</dbReference>
<accession>A0A9W6D298</accession>
<dbReference type="PANTHER" id="PTHR30050:SF2">
    <property type="entry name" value="CHROMOSOMAL REPLICATION INITIATOR PROTEIN DNAA"/>
    <property type="match status" value="1"/>
</dbReference>
<dbReference type="InterPro" id="IPR038454">
    <property type="entry name" value="DnaA_N_sf"/>
</dbReference>
<proteinExistence type="inferred from homology"/>
<dbReference type="PANTHER" id="PTHR30050">
    <property type="entry name" value="CHROMOSOMAL REPLICATION INITIATOR PROTEIN DNAA"/>
    <property type="match status" value="1"/>
</dbReference>
<comment type="subcellular location">
    <subcellularLocation>
        <location evidence="7">Cytoplasm</location>
    </subcellularLocation>
</comment>
<gene>
    <name evidence="7 12" type="primary">dnaA</name>
    <name evidence="12" type="ORF">DAMNIGENAA_10720</name>
</gene>
<dbReference type="GO" id="GO:0005737">
    <property type="term" value="C:cytoplasm"/>
    <property type="evidence" value="ECO:0007669"/>
    <property type="project" value="UniProtKB-SubCell"/>
</dbReference>
<dbReference type="GO" id="GO:0008289">
    <property type="term" value="F:lipid binding"/>
    <property type="evidence" value="ECO:0007669"/>
    <property type="project" value="UniProtKB-KW"/>
</dbReference>
<comment type="domain">
    <text evidence="7">Domain I is involved in oligomerization and binding regulators, domain II is flexibile and of varying length in different bacteria, domain III forms the AAA+ region, while domain IV binds dsDNA.</text>
</comment>
<feature type="region of interest" description="Domain IV, binds dsDNA" evidence="7">
    <location>
        <begin position="328"/>
        <end position="451"/>
    </location>
</feature>
<sequence>MVQEWQEIKKKIQKTLSKGQYDLWVSTIDPLSIEGGCLVLGCRNRFHIEWVREKLERKLLEIAEKQLPQVRRLEYQIVRENQLELEKIEEEKDGPKQISFHDLIKRSGPAFNPRFTFDQFVVGNCNHFAYAASMAMATSRQQYHQSLYLLADTGLGKSHLSHAVGNLFLQQKPDLRVQYVTAEQFANEMIFSLKHGSIEAFKNKFRKGCDVLLLEKVEFLSGKEKVQSELVYTLDELMDRGKKVLCTGNAYPKDIPKLSIELQSRLSGILMTPIEHPDFRTRIEIIKRKAKTENVRLPMEVVEFLAERISGDIRQIESCLVGMMAKSNILGIPISMQLAQEVTQTMLNHLPKITVEHIQKIICASFQISMEELKSSIRKKEIAMARKIGMYLSRQYTTESLVAIGKSFNRSHSSVLYAVNGLSKQIEEKNNKMKRQVEYISRRLETSCLTV</sequence>
<dbReference type="InterPro" id="IPR020591">
    <property type="entry name" value="Chromosome_initiator_DnaA-like"/>
</dbReference>
<reference evidence="12" key="1">
    <citation type="submission" date="2022-12" db="EMBL/GenBank/DDBJ databases">
        <title>Reference genome sequencing for broad-spectrum identification of bacterial and archaeal isolates by mass spectrometry.</title>
        <authorList>
            <person name="Sekiguchi Y."/>
            <person name="Tourlousse D.M."/>
        </authorList>
    </citation>
    <scope>NUCLEOTIDE SEQUENCE</scope>
    <source>
        <strain evidence="12">ASRB1</strain>
    </source>
</reference>
<dbReference type="NCBIfam" id="TIGR00362">
    <property type="entry name" value="DnaA"/>
    <property type="match status" value="1"/>
</dbReference>
<evidence type="ECO:0000259" key="11">
    <source>
        <dbReference type="SMART" id="SM00760"/>
    </source>
</evidence>
<feature type="binding site" evidence="7">
    <location>
        <position position="154"/>
    </location>
    <ligand>
        <name>ATP</name>
        <dbReference type="ChEBI" id="CHEBI:30616"/>
    </ligand>
</feature>
<dbReference type="AlphaFoldDB" id="A0A9W6D298"/>
<keyword evidence="4 7" id="KW-0067">ATP-binding</keyword>
<comment type="subunit">
    <text evidence="7">Oligomerizes as a right-handed, spiral filament on DNA at oriC.</text>
</comment>
<dbReference type="GO" id="GO:0006270">
    <property type="term" value="P:DNA replication initiation"/>
    <property type="evidence" value="ECO:0007669"/>
    <property type="project" value="UniProtKB-UniRule"/>
</dbReference>
<dbReference type="InterPro" id="IPR010921">
    <property type="entry name" value="Trp_repressor/repl_initiator"/>
</dbReference>
<evidence type="ECO:0000256" key="4">
    <source>
        <dbReference type="ARBA" id="ARBA00022840"/>
    </source>
</evidence>
<dbReference type="HAMAP" id="MF_00377">
    <property type="entry name" value="DnaA_bact"/>
    <property type="match status" value="1"/>
</dbReference>
<dbReference type="Proteomes" id="UP001144372">
    <property type="component" value="Unassembled WGS sequence"/>
</dbReference>
<evidence type="ECO:0000256" key="6">
    <source>
        <dbReference type="ARBA" id="ARBA00023125"/>
    </source>
</evidence>
<evidence type="ECO:0000256" key="2">
    <source>
        <dbReference type="ARBA" id="ARBA00022705"/>
    </source>
</evidence>
<comment type="caution">
    <text evidence="12">The sequence shown here is derived from an EMBL/GenBank/DDBJ whole genome shotgun (WGS) entry which is preliminary data.</text>
</comment>
<dbReference type="GO" id="GO:0003688">
    <property type="term" value="F:DNA replication origin binding"/>
    <property type="evidence" value="ECO:0007669"/>
    <property type="project" value="UniProtKB-UniRule"/>
</dbReference>
<evidence type="ECO:0000256" key="3">
    <source>
        <dbReference type="ARBA" id="ARBA00022741"/>
    </source>
</evidence>
<dbReference type="Gene3D" id="1.10.1750.10">
    <property type="match status" value="1"/>
</dbReference>
<keyword evidence="5 7" id="KW-0446">Lipid-binding</keyword>